<dbReference type="InterPro" id="IPR008983">
    <property type="entry name" value="Tumour_necrosis_fac-like_dom"/>
</dbReference>
<dbReference type="InterPro" id="IPR008640">
    <property type="entry name" value="Adhesin_Head_dom"/>
</dbReference>
<gene>
    <name evidence="3" type="ORF">ALE3EI_2510</name>
</gene>
<feature type="domain" description="Trimeric autotransporter adhesin YadA-like head" evidence="2">
    <location>
        <begin position="226"/>
        <end position="246"/>
    </location>
</feature>
<organism evidence="3 4">
    <name type="scientific">Constantimarinum furrinae</name>
    <dbReference type="NCBI Taxonomy" id="2562285"/>
    <lineage>
        <taxon>Bacteria</taxon>
        <taxon>Pseudomonadati</taxon>
        <taxon>Bacteroidota</taxon>
        <taxon>Flavobacteriia</taxon>
        <taxon>Flavobacteriales</taxon>
        <taxon>Flavobacteriaceae</taxon>
        <taxon>Altibacter/Constantimarinum group</taxon>
        <taxon>Constantimarinum</taxon>
    </lineage>
</organism>
<dbReference type="Pfam" id="PF05658">
    <property type="entry name" value="YadA_head"/>
    <property type="match status" value="3"/>
</dbReference>
<evidence type="ECO:0000313" key="4">
    <source>
        <dbReference type="Proteomes" id="UP000515514"/>
    </source>
</evidence>
<dbReference type="EMBL" id="CP052909">
    <property type="protein sequence ID" value="QNJ99046.1"/>
    <property type="molecule type" value="Genomic_DNA"/>
</dbReference>
<sequence>MKFLAPLTLLFMLTFSVINGQVGINTTTPNASSILDISASDKGLLIPRIALIGLNDTTTILNPVESLLVYNTTSNSEITPGFYFWNGSQWTEFSSNASGGGSSDPHKWTLQGNELTANDFIGSTNWSALTFKVNNQKIASFHPNGGLLLGLGAASNVNNAIAIGTNASATTNESIALGYSTIASGYRSTAIGYNAQATTNNYSLALGANAVASGLNSAVFGNSSTASGQNATAVGYGANATNANTIILGNSISDITNWNATKVGIGTNTPSEKLEVKGNVKIDGILKITDGTQGNGKVLTSDANGNASWQEVSGEQKIFAEMNANSTSSLSQYNPINFGNTVITQGINTSSNGFQVVQSGVYRVTYAISVSKANGSDTNVKFYLAKGWGSSNAVQGSAGYGFVGNGDTTTITVTKYVQLNAYDQLYVFSDASNNAISILPDGTYFNIELVD</sequence>
<dbReference type="CDD" id="cd12820">
    <property type="entry name" value="LbR_YadA-like"/>
    <property type="match status" value="1"/>
</dbReference>
<keyword evidence="1" id="KW-0732">Signal</keyword>
<feature type="domain" description="Trimeric autotransporter adhesin YadA-like head" evidence="2">
    <location>
        <begin position="183"/>
        <end position="210"/>
    </location>
</feature>
<dbReference type="Gene3D" id="2.60.120.40">
    <property type="match status" value="1"/>
</dbReference>
<dbReference type="RefSeq" id="WP_186989208.1">
    <property type="nucleotide sequence ID" value="NZ_CP052909.1"/>
</dbReference>
<dbReference type="KEGG" id="alti:ALE3EI_2510"/>
<dbReference type="GO" id="GO:0019867">
    <property type="term" value="C:outer membrane"/>
    <property type="evidence" value="ECO:0007669"/>
    <property type="project" value="InterPro"/>
</dbReference>
<dbReference type="SUPFAM" id="SSF101967">
    <property type="entry name" value="Adhesin YadA, collagen-binding domain"/>
    <property type="match status" value="1"/>
</dbReference>
<accession>A0A7G8PXI0</accession>
<feature type="domain" description="Trimeric autotransporter adhesin YadA-like head" evidence="2">
    <location>
        <begin position="159"/>
        <end position="180"/>
    </location>
</feature>
<feature type="chain" id="PRO_5028896748" description="Trimeric autotransporter adhesin YadA-like head domain-containing protein" evidence="1">
    <location>
        <begin position="21"/>
        <end position="451"/>
    </location>
</feature>
<dbReference type="AlphaFoldDB" id="A0A7G8PXI0"/>
<dbReference type="Proteomes" id="UP000515514">
    <property type="component" value="Chromosome"/>
</dbReference>
<dbReference type="InterPro" id="IPR011049">
    <property type="entry name" value="Serralysin-like_metalloprot_C"/>
</dbReference>
<reference evidence="3 4" key="1">
    <citation type="submission" date="2020-04" db="EMBL/GenBank/DDBJ databases">
        <title>Genome sequence of Altibacter aquimarinus strain ALE3EI.</title>
        <authorList>
            <person name="Oh H.-M."/>
            <person name="Jang D."/>
        </authorList>
    </citation>
    <scope>NUCLEOTIDE SEQUENCE [LARGE SCALE GENOMIC DNA]</scope>
    <source>
        <strain evidence="3 4">ALE3EI</strain>
    </source>
</reference>
<evidence type="ECO:0000313" key="3">
    <source>
        <dbReference type="EMBL" id="QNJ99046.1"/>
    </source>
</evidence>
<keyword evidence="4" id="KW-1185">Reference proteome</keyword>
<dbReference type="Gene3D" id="2.150.10.10">
    <property type="entry name" value="Serralysin-like metalloprotease, C-terminal"/>
    <property type="match status" value="1"/>
</dbReference>
<evidence type="ECO:0000259" key="2">
    <source>
        <dbReference type="Pfam" id="PF05658"/>
    </source>
</evidence>
<proteinExistence type="predicted"/>
<name>A0A7G8PXI0_9FLAO</name>
<feature type="signal peptide" evidence="1">
    <location>
        <begin position="1"/>
        <end position="20"/>
    </location>
</feature>
<evidence type="ECO:0000256" key="1">
    <source>
        <dbReference type="SAM" id="SignalP"/>
    </source>
</evidence>
<protein>
    <recommendedName>
        <fullName evidence="2">Trimeric autotransporter adhesin YadA-like head domain-containing protein</fullName>
    </recommendedName>
</protein>